<dbReference type="PhylomeDB" id="S7Z827"/>
<evidence type="ECO:0000256" key="3">
    <source>
        <dbReference type="ARBA" id="ARBA00023015"/>
    </source>
</evidence>
<dbReference type="Proteomes" id="UP000019376">
    <property type="component" value="Unassembled WGS sequence"/>
</dbReference>
<dbReference type="SMART" id="SM00066">
    <property type="entry name" value="GAL4"/>
    <property type="match status" value="1"/>
</dbReference>
<proteinExistence type="predicted"/>
<keyword evidence="2" id="KW-0479">Metal-binding</keyword>
<evidence type="ECO:0000256" key="4">
    <source>
        <dbReference type="ARBA" id="ARBA00023125"/>
    </source>
</evidence>
<gene>
    <name evidence="9" type="ORF">PDE_01679</name>
</gene>
<dbReference type="Pfam" id="PF00172">
    <property type="entry name" value="Zn_clus"/>
    <property type="match status" value="1"/>
</dbReference>
<feature type="region of interest" description="Disordered" evidence="7">
    <location>
        <begin position="38"/>
        <end position="100"/>
    </location>
</feature>
<dbReference type="InterPro" id="IPR007219">
    <property type="entry name" value="XnlR_reg_dom"/>
</dbReference>
<reference evidence="9 10" key="1">
    <citation type="journal article" date="2013" name="PLoS ONE">
        <title>Genomic and secretomic analyses reveal unique features of the lignocellulolytic enzyme system of Penicillium decumbens.</title>
        <authorList>
            <person name="Liu G."/>
            <person name="Zhang L."/>
            <person name="Wei X."/>
            <person name="Zou G."/>
            <person name="Qin Y."/>
            <person name="Ma L."/>
            <person name="Li J."/>
            <person name="Zheng H."/>
            <person name="Wang S."/>
            <person name="Wang C."/>
            <person name="Xun L."/>
            <person name="Zhao G.-P."/>
            <person name="Zhou Z."/>
            <person name="Qu Y."/>
        </authorList>
    </citation>
    <scope>NUCLEOTIDE SEQUENCE [LARGE SCALE GENOMIC DNA]</scope>
    <source>
        <strain evidence="10">114-2 / CGMCC 5302</strain>
    </source>
</reference>
<dbReference type="SUPFAM" id="SSF57701">
    <property type="entry name" value="Zn2/Cys6 DNA-binding domain"/>
    <property type="match status" value="1"/>
</dbReference>
<keyword evidence="6" id="KW-0539">Nucleus</keyword>
<dbReference type="GO" id="GO:0006351">
    <property type="term" value="P:DNA-templated transcription"/>
    <property type="evidence" value="ECO:0007669"/>
    <property type="project" value="InterPro"/>
</dbReference>
<evidence type="ECO:0000256" key="2">
    <source>
        <dbReference type="ARBA" id="ARBA00022723"/>
    </source>
</evidence>
<dbReference type="EMBL" id="KB644409">
    <property type="protein sequence ID" value="EPS26740.1"/>
    <property type="molecule type" value="Genomic_DNA"/>
</dbReference>
<sequence length="676" mass="76792">MRPAQPKSFSCVVCHRRKVKCDRQEPCSNCAKSRVGCVYQAPPPPRRRKRDRDADTDAHHEEERSVRETPRHTPVAADREKHTSLAKHSTSSAGELRGGSGKMILKEGNSFYVDTTLWTSLPDAAEIFSDGADDNSDIVSQGGDDASFLLAGPQKETSLVGLHPDPLRIFKLWQTFLERVNPLTKVVHVPTIQQQILDAMSDLEKVNKEFEALMFSVYCAALTSLRPEEVDKAFGETKKSLLSRCRRGAQQAFRNASFLRSSSTVVLQAYMLFLLSMRSFSDPHTIWTLSGIALRMAQRMGIHRDGSNHGLSIFETEMRRRIWLQLVILEGTSAEFCGVAAAPFVNADTQLPMNVNDSDLDPRMTEPACEKEGPTEMIFCLARSEFGGWLRRWRSDASGSGSPWAFLTSTEMSLSEKDRSIDELEAVMERKFLRYCDPSIPLHSVTTLMIRSVCHYTRLLAHHPRHHRDSSTRISQPEKNLVYENCLRMIEYADYGQTNPDVQQFTWHMANHMPWDAIVIVLSEMRQRDDLCEKNRVWEIIGSIYGRYVRYRWKNSETALHRALQRLFIKSWRGYTDDCRRNGCPPRACPTVIRNMLDNVDSTIESNAQHGNSGLDASEALEQQVQQPPESLLGLGAENAECLLGDSPLDWNEWDRLLDECQDPLGEDMTMMTRSV</sequence>
<evidence type="ECO:0000256" key="5">
    <source>
        <dbReference type="ARBA" id="ARBA00023163"/>
    </source>
</evidence>
<keyword evidence="4" id="KW-0238">DNA-binding</keyword>
<evidence type="ECO:0000313" key="9">
    <source>
        <dbReference type="EMBL" id="EPS26740.1"/>
    </source>
</evidence>
<feature type="compositionally biased region" description="Basic and acidic residues" evidence="7">
    <location>
        <begin position="51"/>
        <end position="83"/>
    </location>
</feature>
<dbReference type="PROSITE" id="PS00463">
    <property type="entry name" value="ZN2_CY6_FUNGAL_1"/>
    <property type="match status" value="1"/>
</dbReference>
<dbReference type="SMART" id="SM00906">
    <property type="entry name" value="Fungal_trans"/>
    <property type="match status" value="1"/>
</dbReference>
<comment type="subcellular location">
    <subcellularLocation>
        <location evidence="1">Nucleus</location>
    </subcellularLocation>
</comment>
<keyword evidence="3" id="KW-0805">Transcription regulation</keyword>
<dbReference type="InterPro" id="IPR050613">
    <property type="entry name" value="Sec_Metabolite_Reg"/>
</dbReference>
<dbReference type="OrthoDB" id="2269373at2759"/>
<dbReference type="GO" id="GO:0003677">
    <property type="term" value="F:DNA binding"/>
    <property type="evidence" value="ECO:0007669"/>
    <property type="project" value="UniProtKB-KW"/>
</dbReference>
<keyword evidence="5" id="KW-0804">Transcription</keyword>
<dbReference type="InterPro" id="IPR001138">
    <property type="entry name" value="Zn2Cys6_DnaBD"/>
</dbReference>
<evidence type="ECO:0000256" key="1">
    <source>
        <dbReference type="ARBA" id="ARBA00004123"/>
    </source>
</evidence>
<protein>
    <recommendedName>
        <fullName evidence="8">Zn(2)-C6 fungal-type domain-containing protein</fullName>
    </recommendedName>
</protein>
<dbReference type="STRING" id="933388.S7Z827"/>
<feature type="domain" description="Zn(2)-C6 fungal-type" evidence="8">
    <location>
        <begin position="10"/>
        <end position="39"/>
    </location>
</feature>
<evidence type="ECO:0000259" key="8">
    <source>
        <dbReference type="PROSITE" id="PS50048"/>
    </source>
</evidence>
<evidence type="ECO:0000313" key="10">
    <source>
        <dbReference type="Proteomes" id="UP000019376"/>
    </source>
</evidence>
<dbReference type="PANTHER" id="PTHR31001:SF85">
    <property type="entry name" value="ZN(II)2CYS6 TRANSCRIPTION FACTOR (EUROFUNG)"/>
    <property type="match status" value="1"/>
</dbReference>
<dbReference type="GO" id="GO:0000981">
    <property type="term" value="F:DNA-binding transcription factor activity, RNA polymerase II-specific"/>
    <property type="evidence" value="ECO:0007669"/>
    <property type="project" value="InterPro"/>
</dbReference>
<dbReference type="PROSITE" id="PS50048">
    <property type="entry name" value="ZN2_CY6_FUNGAL_2"/>
    <property type="match status" value="1"/>
</dbReference>
<dbReference type="AlphaFoldDB" id="S7Z827"/>
<dbReference type="GO" id="GO:0008270">
    <property type="term" value="F:zinc ion binding"/>
    <property type="evidence" value="ECO:0007669"/>
    <property type="project" value="InterPro"/>
</dbReference>
<dbReference type="CDD" id="cd12148">
    <property type="entry name" value="fungal_TF_MHR"/>
    <property type="match status" value="1"/>
</dbReference>
<dbReference type="Pfam" id="PF04082">
    <property type="entry name" value="Fungal_trans"/>
    <property type="match status" value="1"/>
</dbReference>
<dbReference type="HOGENOM" id="CLU_004083_5_3_1"/>
<accession>S7Z827</accession>
<dbReference type="InterPro" id="IPR036864">
    <property type="entry name" value="Zn2-C6_fun-type_DNA-bd_sf"/>
</dbReference>
<organism evidence="9 10">
    <name type="scientific">Penicillium oxalicum (strain 114-2 / CGMCC 5302)</name>
    <name type="common">Penicillium decumbens</name>
    <dbReference type="NCBI Taxonomy" id="933388"/>
    <lineage>
        <taxon>Eukaryota</taxon>
        <taxon>Fungi</taxon>
        <taxon>Dikarya</taxon>
        <taxon>Ascomycota</taxon>
        <taxon>Pezizomycotina</taxon>
        <taxon>Eurotiomycetes</taxon>
        <taxon>Eurotiomycetidae</taxon>
        <taxon>Eurotiales</taxon>
        <taxon>Aspergillaceae</taxon>
        <taxon>Penicillium</taxon>
    </lineage>
</organism>
<dbReference type="eggNOG" id="ENOG502QYWX">
    <property type="taxonomic scope" value="Eukaryota"/>
</dbReference>
<evidence type="ECO:0000256" key="6">
    <source>
        <dbReference type="ARBA" id="ARBA00023242"/>
    </source>
</evidence>
<name>S7Z827_PENO1</name>
<keyword evidence="10" id="KW-1185">Reference proteome</keyword>
<dbReference type="Gene3D" id="4.10.240.10">
    <property type="entry name" value="Zn(2)-C6 fungal-type DNA-binding domain"/>
    <property type="match status" value="1"/>
</dbReference>
<dbReference type="PANTHER" id="PTHR31001">
    <property type="entry name" value="UNCHARACTERIZED TRANSCRIPTIONAL REGULATORY PROTEIN"/>
    <property type="match status" value="1"/>
</dbReference>
<dbReference type="CDD" id="cd00067">
    <property type="entry name" value="GAL4"/>
    <property type="match status" value="1"/>
</dbReference>
<evidence type="ECO:0000256" key="7">
    <source>
        <dbReference type="SAM" id="MobiDB-lite"/>
    </source>
</evidence>
<dbReference type="GO" id="GO:0005634">
    <property type="term" value="C:nucleus"/>
    <property type="evidence" value="ECO:0007669"/>
    <property type="project" value="UniProtKB-SubCell"/>
</dbReference>